<evidence type="ECO:0000256" key="2">
    <source>
        <dbReference type="ARBA" id="ARBA00011027"/>
    </source>
</evidence>
<comment type="subunit">
    <text evidence="15">Interacts with MMP1, MMP3, MMP10 and MMP13, but has only very low affinity for MMP14. Interacts with CD63; identified in a complex with CD63 and ITGB1.</text>
</comment>
<protein>
    <recommendedName>
        <fullName evidence="3">Metalloproteinase inhibitor 1</fullName>
    </recommendedName>
    <alternativeName>
        <fullName evidence="16">Tissue inhibitor of metalloproteinases 1</fullName>
    </alternativeName>
</protein>
<keyword evidence="12" id="KW-1015">Disulfide bond</keyword>
<dbReference type="InterPro" id="IPR027465">
    <property type="entry name" value="TIMP_C"/>
</dbReference>
<dbReference type="PROSITE" id="PS50189">
    <property type="entry name" value="NTR"/>
    <property type="match status" value="1"/>
</dbReference>
<keyword evidence="10" id="KW-0862">Zinc</keyword>
<evidence type="ECO:0000256" key="14">
    <source>
        <dbReference type="ARBA" id="ARBA00023215"/>
    </source>
</evidence>
<accession>A0AAV6YFH7</accession>
<keyword evidence="19" id="KW-1185">Reference proteome</keyword>
<evidence type="ECO:0000256" key="6">
    <source>
        <dbReference type="ARBA" id="ARBA00022608"/>
    </source>
</evidence>
<dbReference type="Gene3D" id="3.90.370.10">
    <property type="entry name" value="Tissue inhibitor of metalloproteinase-1. Chain B, domain 1"/>
    <property type="match status" value="1"/>
</dbReference>
<keyword evidence="7" id="KW-0646">Protease inhibitor</keyword>
<keyword evidence="13" id="KW-0325">Glycoprotein</keyword>
<evidence type="ECO:0000256" key="1">
    <source>
        <dbReference type="ARBA" id="ARBA00004613"/>
    </source>
</evidence>
<evidence type="ECO:0000256" key="16">
    <source>
        <dbReference type="ARBA" id="ARBA00030100"/>
    </source>
</evidence>
<dbReference type="SUPFAM" id="SSF50242">
    <property type="entry name" value="TIMP-like"/>
    <property type="match status" value="1"/>
</dbReference>
<name>A0AAV6YFH7_ENGPU</name>
<dbReference type="InterPro" id="IPR001820">
    <property type="entry name" value="TIMP"/>
</dbReference>
<organism evidence="18 19">
    <name type="scientific">Engystomops pustulosus</name>
    <name type="common">Tungara frog</name>
    <name type="synonym">Physalaemus pustulosus</name>
    <dbReference type="NCBI Taxonomy" id="76066"/>
    <lineage>
        <taxon>Eukaryota</taxon>
        <taxon>Metazoa</taxon>
        <taxon>Chordata</taxon>
        <taxon>Craniata</taxon>
        <taxon>Vertebrata</taxon>
        <taxon>Euteleostomi</taxon>
        <taxon>Amphibia</taxon>
        <taxon>Batrachia</taxon>
        <taxon>Anura</taxon>
        <taxon>Neobatrachia</taxon>
        <taxon>Hyloidea</taxon>
        <taxon>Leptodactylidae</taxon>
        <taxon>Leiuperinae</taxon>
        <taxon>Engystomops</taxon>
    </lineage>
</organism>
<dbReference type="GO" id="GO:0031012">
    <property type="term" value="C:extracellular matrix"/>
    <property type="evidence" value="ECO:0007669"/>
    <property type="project" value="TreeGrafter"/>
</dbReference>
<dbReference type="GO" id="GO:0009725">
    <property type="term" value="P:response to hormone"/>
    <property type="evidence" value="ECO:0007669"/>
    <property type="project" value="TreeGrafter"/>
</dbReference>
<dbReference type="PANTHER" id="PTHR11844:SF20">
    <property type="entry name" value="METALLOPROTEINASE INHIBITOR 1"/>
    <property type="match status" value="1"/>
</dbReference>
<dbReference type="PANTHER" id="PTHR11844">
    <property type="entry name" value="METALLOPROTEASE INHIBITOR"/>
    <property type="match status" value="1"/>
</dbReference>
<dbReference type="GO" id="GO:0046872">
    <property type="term" value="F:metal ion binding"/>
    <property type="evidence" value="ECO:0007669"/>
    <property type="project" value="UniProtKB-KW"/>
</dbReference>
<dbReference type="SMART" id="SM00206">
    <property type="entry name" value="NTR"/>
    <property type="match status" value="1"/>
</dbReference>
<keyword evidence="9" id="KW-0732">Signal</keyword>
<keyword evidence="5" id="KW-0597">Phosphoprotein</keyword>
<comment type="subcellular location">
    <subcellularLocation>
        <location evidence="1">Secreted</location>
    </subcellularLocation>
</comment>
<evidence type="ECO:0000256" key="5">
    <source>
        <dbReference type="ARBA" id="ARBA00022553"/>
    </source>
</evidence>
<keyword evidence="11" id="KW-0339">Growth factor</keyword>
<dbReference type="AlphaFoldDB" id="A0AAV6YFH7"/>
<sequence length="174" mass="19269">MAQKDCAEREQWNEFQVKATKVGAGVACATDAPRALPCICVPLPGCGLTTYLGAWDENVACCPQTAVNLYVLSHQIFKAPKDMDDIQVIYSPKLESLCGYQHRSNNKSEEFMVAGTMVDGKVYINSCSFVVPWTDLTLGQKRGFLQVYAKHCHCKVRPTGQLCCHLRPDRCACC</sequence>
<gene>
    <name evidence="18" type="ORF">GDO81_027733</name>
</gene>
<dbReference type="GO" id="GO:0002020">
    <property type="term" value="F:protease binding"/>
    <property type="evidence" value="ECO:0007669"/>
    <property type="project" value="TreeGrafter"/>
</dbReference>
<feature type="domain" description="NTR" evidence="17">
    <location>
        <begin position="1"/>
        <end position="152"/>
    </location>
</feature>
<evidence type="ECO:0000256" key="3">
    <source>
        <dbReference type="ARBA" id="ARBA00013524"/>
    </source>
</evidence>
<dbReference type="GO" id="GO:0008083">
    <property type="term" value="F:growth factor activity"/>
    <property type="evidence" value="ECO:0007669"/>
    <property type="project" value="UniProtKB-KW"/>
</dbReference>
<evidence type="ECO:0000256" key="7">
    <source>
        <dbReference type="ARBA" id="ARBA00022690"/>
    </source>
</evidence>
<dbReference type="GO" id="GO:0051045">
    <property type="term" value="P:negative regulation of membrane protein ectodomain proteolysis"/>
    <property type="evidence" value="ECO:0007669"/>
    <property type="project" value="TreeGrafter"/>
</dbReference>
<evidence type="ECO:0000256" key="15">
    <source>
        <dbReference type="ARBA" id="ARBA00025946"/>
    </source>
</evidence>
<dbReference type="Proteomes" id="UP000824782">
    <property type="component" value="Unassembled WGS sequence"/>
</dbReference>
<keyword evidence="4" id="KW-0964">Secreted</keyword>
<evidence type="ECO:0000259" key="17">
    <source>
        <dbReference type="PROSITE" id="PS50189"/>
    </source>
</evidence>
<evidence type="ECO:0000313" key="19">
    <source>
        <dbReference type="Proteomes" id="UP000824782"/>
    </source>
</evidence>
<dbReference type="InterPro" id="IPR008993">
    <property type="entry name" value="TIMP-like_OB-fold"/>
</dbReference>
<dbReference type="Gene3D" id="2.40.50.120">
    <property type="match status" value="1"/>
</dbReference>
<keyword evidence="14" id="KW-0481">Metalloenzyme inhibitor</keyword>
<evidence type="ECO:0000313" key="18">
    <source>
        <dbReference type="EMBL" id="KAG8535807.1"/>
    </source>
</evidence>
<keyword evidence="8" id="KW-0479">Metal-binding</keyword>
<evidence type="ECO:0000256" key="4">
    <source>
        <dbReference type="ARBA" id="ARBA00022525"/>
    </source>
</evidence>
<dbReference type="GO" id="GO:0005615">
    <property type="term" value="C:extracellular space"/>
    <property type="evidence" value="ECO:0007669"/>
    <property type="project" value="TreeGrafter"/>
</dbReference>
<evidence type="ECO:0000256" key="13">
    <source>
        <dbReference type="ARBA" id="ARBA00023180"/>
    </source>
</evidence>
<dbReference type="GO" id="GO:0008191">
    <property type="term" value="F:metalloendopeptidase inhibitor activity"/>
    <property type="evidence" value="ECO:0007669"/>
    <property type="project" value="InterPro"/>
</dbReference>
<dbReference type="InterPro" id="IPR001134">
    <property type="entry name" value="Netrin_domain"/>
</dbReference>
<dbReference type="GO" id="GO:0034097">
    <property type="term" value="P:response to cytokine"/>
    <property type="evidence" value="ECO:0007669"/>
    <property type="project" value="TreeGrafter"/>
</dbReference>
<evidence type="ECO:0000256" key="10">
    <source>
        <dbReference type="ARBA" id="ARBA00022833"/>
    </source>
</evidence>
<proteinExistence type="inferred from homology"/>
<evidence type="ECO:0000256" key="9">
    <source>
        <dbReference type="ARBA" id="ARBA00022729"/>
    </source>
</evidence>
<evidence type="ECO:0000256" key="8">
    <source>
        <dbReference type="ARBA" id="ARBA00022723"/>
    </source>
</evidence>
<evidence type="ECO:0000256" key="11">
    <source>
        <dbReference type="ARBA" id="ARBA00023030"/>
    </source>
</evidence>
<comment type="caution">
    <text evidence="18">The sequence shown here is derived from an EMBL/GenBank/DDBJ whole genome shotgun (WGS) entry which is preliminary data.</text>
</comment>
<evidence type="ECO:0000256" key="12">
    <source>
        <dbReference type="ARBA" id="ARBA00023157"/>
    </source>
</evidence>
<keyword evidence="6" id="KW-0483">Metalloprotease inhibitor</keyword>
<dbReference type="EMBL" id="WNYA01056932">
    <property type="protein sequence ID" value="KAG8535807.1"/>
    <property type="molecule type" value="Genomic_DNA"/>
</dbReference>
<reference evidence="18" key="1">
    <citation type="thesis" date="2020" institute="ProQuest LLC" country="789 East Eisenhower Parkway, Ann Arbor, MI, USA">
        <title>Comparative Genomics and Chromosome Evolution.</title>
        <authorList>
            <person name="Mudd A.B."/>
        </authorList>
    </citation>
    <scope>NUCLEOTIDE SEQUENCE</scope>
    <source>
        <strain evidence="18">237g6f4</strain>
        <tissue evidence="18">Blood</tissue>
    </source>
</reference>
<dbReference type="Pfam" id="PF00965">
    <property type="entry name" value="TIMP"/>
    <property type="match status" value="1"/>
</dbReference>
<comment type="similarity">
    <text evidence="2">Belongs to the protease inhibitor I35 (TIMP) family.</text>
</comment>